<reference evidence="3 4" key="2">
    <citation type="submission" date="2019-01" db="EMBL/GenBank/DDBJ databases">
        <title>The decoding of complex shrimp genome reveals the adaptation for benthos swimmer, frequently molting mechanism and breeding impact on genome.</title>
        <authorList>
            <person name="Sun Y."/>
            <person name="Gao Y."/>
            <person name="Yu Y."/>
        </authorList>
    </citation>
    <scope>NUCLEOTIDE SEQUENCE [LARGE SCALE GENOMIC DNA]</scope>
    <source>
        <tissue evidence="3">Muscle</tissue>
    </source>
</reference>
<keyword evidence="2" id="KW-0732">Signal</keyword>
<sequence length="510" mass="56050">MALAPRLVPGVLAAVLVFVTLSSASGRDSRENESGGTPKDRDSQLLIPERNDVFDNGLPGLHFYTHDNMSVVMDCIMAMNAAYRHELLASKWEKVLYTCQTRSGSAHFRSRRAAADPVMQGTDVAALETPGTSVWESRKFPTGGGEAAEEELSHPTLDTLGIRLRRSRYDSDSGRRRPDPSQRSHQEPKPPLARTQPHLPSEERGGQRKGDESKLEPPVTQGWDDYGDLSGVVAQERDYKASSHGHKGPSHSYDHKAPSYKPIPYKGPSYGPYDFQPKGKAKFSKKGKYGDDPVAESQKSKYNRPYYDEPQSYFGGFGGGGTLQRPLMKPRRPLTKLQRPLMKPGALTSSSYEAPAPLTKLQRPLMPVSGYDSPSTSYKGPSSGISYEVLDDPYNTYNAHDDVSLKKVEDSYSHLRAAEGGRPAYIGVTEMLSTNPYESAGEARTVITTRQPKGEGVRGEGPRGTALHSQPSNPFPSAYPTNLKPQNLRPFDNIFGNFDDVFDGSFAGFT</sequence>
<proteinExistence type="predicted"/>
<name>A0A423TDM0_PENVA</name>
<feature type="region of interest" description="Disordered" evidence="1">
    <location>
        <begin position="451"/>
        <end position="475"/>
    </location>
</feature>
<evidence type="ECO:0000313" key="4">
    <source>
        <dbReference type="Proteomes" id="UP000283509"/>
    </source>
</evidence>
<evidence type="ECO:0000256" key="1">
    <source>
        <dbReference type="SAM" id="MobiDB-lite"/>
    </source>
</evidence>
<dbReference type="Proteomes" id="UP000283509">
    <property type="component" value="Unassembled WGS sequence"/>
</dbReference>
<evidence type="ECO:0000256" key="2">
    <source>
        <dbReference type="SAM" id="SignalP"/>
    </source>
</evidence>
<dbReference type="OrthoDB" id="6373302at2759"/>
<dbReference type="AlphaFoldDB" id="A0A423TDM0"/>
<feature type="compositionally biased region" description="Basic and acidic residues" evidence="1">
    <location>
        <begin position="27"/>
        <end position="45"/>
    </location>
</feature>
<feature type="chain" id="PRO_5019167110" evidence="2">
    <location>
        <begin position="27"/>
        <end position="510"/>
    </location>
</feature>
<organism evidence="3 4">
    <name type="scientific">Penaeus vannamei</name>
    <name type="common">Whiteleg shrimp</name>
    <name type="synonym">Litopenaeus vannamei</name>
    <dbReference type="NCBI Taxonomy" id="6689"/>
    <lineage>
        <taxon>Eukaryota</taxon>
        <taxon>Metazoa</taxon>
        <taxon>Ecdysozoa</taxon>
        <taxon>Arthropoda</taxon>
        <taxon>Crustacea</taxon>
        <taxon>Multicrustacea</taxon>
        <taxon>Malacostraca</taxon>
        <taxon>Eumalacostraca</taxon>
        <taxon>Eucarida</taxon>
        <taxon>Decapoda</taxon>
        <taxon>Dendrobranchiata</taxon>
        <taxon>Penaeoidea</taxon>
        <taxon>Penaeidae</taxon>
        <taxon>Penaeus</taxon>
    </lineage>
</organism>
<feature type="compositionally biased region" description="Basic and acidic residues" evidence="1">
    <location>
        <begin position="200"/>
        <end position="215"/>
    </location>
</feature>
<keyword evidence="4" id="KW-1185">Reference proteome</keyword>
<protein>
    <submittedName>
        <fullName evidence="3">Uncharacterized protein</fullName>
    </submittedName>
</protein>
<dbReference type="EMBL" id="QCYY01001882">
    <property type="protein sequence ID" value="ROT74526.1"/>
    <property type="molecule type" value="Genomic_DNA"/>
</dbReference>
<reference evidence="3 4" key="1">
    <citation type="submission" date="2018-04" db="EMBL/GenBank/DDBJ databases">
        <authorList>
            <person name="Zhang X."/>
            <person name="Yuan J."/>
            <person name="Li F."/>
            <person name="Xiang J."/>
        </authorList>
    </citation>
    <scope>NUCLEOTIDE SEQUENCE [LARGE SCALE GENOMIC DNA]</scope>
    <source>
        <tissue evidence="3">Muscle</tissue>
    </source>
</reference>
<feature type="compositionally biased region" description="Basic and acidic residues" evidence="1">
    <location>
        <begin position="167"/>
        <end position="188"/>
    </location>
</feature>
<comment type="caution">
    <text evidence="3">The sequence shown here is derived from an EMBL/GenBank/DDBJ whole genome shotgun (WGS) entry which is preliminary data.</text>
</comment>
<feature type="region of interest" description="Disordered" evidence="1">
    <location>
        <begin position="130"/>
        <end position="306"/>
    </location>
</feature>
<accession>A0A423TDM0</accession>
<gene>
    <name evidence="3" type="ORF">C7M84_006970</name>
</gene>
<feature type="signal peptide" evidence="2">
    <location>
        <begin position="1"/>
        <end position="26"/>
    </location>
</feature>
<feature type="region of interest" description="Disordered" evidence="1">
    <location>
        <begin position="26"/>
        <end position="45"/>
    </location>
</feature>
<evidence type="ECO:0000313" key="3">
    <source>
        <dbReference type="EMBL" id="ROT74526.1"/>
    </source>
</evidence>
<feature type="compositionally biased region" description="Basic and acidic residues" evidence="1">
    <location>
        <begin position="452"/>
        <end position="461"/>
    </location>
</feature>